<dbReference type="Proteomes" id="UP000825935">
    <property type="component" value="Chromosome 1"/>
</dbReference>
<keyword evidence="3" id="KW-1185">Reference proteome</keyword>
<protein>
    <submittedName>
        <fullName evidence="2">Uncharacterized protein</fullName>
    </submittedName>
</protein>
<name>A0A8T2VGP1_CERRI</name>
<accession>A0A8T2VGP1</accession>
<feature type="compositionally biased region" description="Polar residues" evidence="1">
    <location>
        <begin position="250"/>
        <end position="270"/>
    </location>
</feature>
<feature type="compositionally biased region" description="Basic and acidic residues" evidence="1">
    <location>
        <begin position="39"/>
        <end position="74"/>
    </location>
</feature>
<evidence type="ECO:0000313" key="3">
    <source>
        <dbReference type="Proteomes" id="UP000825935"/>
    </source>
</evidence>
<proteinExistence type="predicted"/>
<gene>
    <name evidence="2" type="ORF">KP509_01G054000</name>
</gene>
<feature type="compositionally biased region" description="Acidic residues" evidence="1">
    <location>
        <begin position="300"/>
        <end position="311"/>
    </location>
</feature>
<feature type="region of interest" description="Disordered" evidence="1">
    <location>
        <begin position="19"/>
        <end position="143"/>
    </location>
</feature>
<evidence type="ECO:0000313" key="2">
    <source>
        <dbReference type="EMBL" id="KAH7446400.1"/>
    </source>
</evidence>
<sequence length="329" mass="36782">MDLFAPCRSCLQCLPFFQAFDRPSPRHPAPSTSLGEPSDADRPSETVKQPDRSVPDSELTMEDRSQEVEKEDNSVNHVHVPPAESNEHAMSSVSSDTENEEKVTNGSHCAEFAQINPLQESMRDRDDDECDVDDASDDDDDDDLHAKRLQHKCINFKGSLTGVKKKMKERIKKGREHLKEKGLKHLHKIIDNIRSDADRPASQVVEQIDSSVADCELAMEGRSQEIEKGDNPVNNLHHGHAPSSERSEPAISSLSSDTGNNEKNNSSQCAESAELKPLEKPQPDRDHDHCDNDNAKDYDHCDDDDDDDDGDDLHSKHPQQHSALISRSR</sequence>
<dbReference type="OrthoDB" id="2010461at2759"/>
<dbReference type="AlphaFoldDB" id="A0A8T2VGP1"/>
<reference evidence="2" key="1">
    <citation type="submission" date="2021-08" db="EMBL/GenBank/DDBJ databases">
        <title>WGS assembly of Ceratopteris richardii.</title>
        <authorList>
            <person name="Marchant D.B."/>
            <person name="Chen G."/>
            <person name="Jenkins J."/>
            <person name="Shu S."/>
            <person name="Leebens-Mack J."/>
            <person name="Grimwood J."/>
            <person name="Schmutz J."/>
            <person name="Soltis P."/>
            <person name="Soltis D."/>
            <person name="Chen Z.-H."/>
        </authorList>
    </citation>
    <scope>NUCLEOTIDE SEQUENCE</scope>
    <source>
        <strain evidence="2">Whitten #5841</strain>
        <tissue evidence="2">Leaf</tissue>
    </source>
</reference>
<comment type="caution">
    <text evidence="2">The sequence shown here is derived from an EMBL/GenBank/DDBJ whole genome shotgun (WGS) entry which is preliminary data.</text>
</comment>
<dbReference type="EMBL" id="CM035406">
    <property type="protein sequence ID" value="KAH7446400.1"/>
    <property type="molecule type" value="Genomic_DNA"/>
</dbReference>
<feature type="region of interest" description="Disordered" evidence="1">
    <location>
        <begin position="219"/>
        <end position="329"/>
    </location>
</feature>
<feature type="compositionally biased region" description="Polar residues" evidence="1">
    <location>
        <begin position="320"/>
        <end position="329"/>
    </location>
</feature>
<organism evidence="2 3">
    <name type="scientific">Ceratopteris richardii</name>
    <name type="common">Triangle waterfern</name>
    <dbReference type="NCBI Taxonomy" id="49495"/>
    <lineage>
        <taxon>Eukaryota</taxon>
        <taxon>Viridiplantae</taxon>
        <taxon>Streptophyta</taxon>
        <taxon>Embryophyta</taxon>
        <taxon>Tracheophyta</taxon>
        <taxon>Polypodiopsida</taxon>
        <taxon>Polypodiidae</taxon>
        <taxon>Polypodiales</taxon>
        <taxon>Pteridineae</taxon>
        <taxon>Pteridaceae</taxon>
        <taxon>Parkerioideae</taxon>
        <taxon>Ceratopteris</taxon>
    </lineage>
</organism>
<feature type="compositionally biased region" description="Basic and acidic residues" evidence="1">
    <location>
        <begin position="273"/>
        <end position="299"/>
    </location>
</feature>
<feature type="compositionally biased region" description="Acidic residues" evidence="1">
    <location>
        <begin position="126"/>
        <end position="143"/>
    </location>
</feature>
<evidence type="ECO:0000256" key="1">
    <source>
        <dbReference type="SAM" id="MobiDB-lite"/>
    </source>
</evidence>